<evidence type="ECO:0000256" key="1">
    <source>
        <dbReference type="SAM" id="MobiDB-lite"/>
    </source>
</evidence>
<dbReference type="EMBL" id="JAGTTL010000006">
    <property type="protein sequence ID" value="KAK6321398.1"/>
    <property type="molecule type" value="Genomic_DNA"/>
</dbReference>
<dbReference type="AlphaFoldDB" id="A0AAN8M0T1"/>
<sequence length="54" mass="5764">MCAKRMEEVPTWSHTSSSSSSSASHSSSWSWRWARRSVVGASGCGTMCAPAWAG</sequence>
<reference evidence="2 3" key="1">
    <citation type="submission" date="2021-04" db="EMBL/GenBank/DDBJ databases">
        <authorList>
            <person name="De Guttry C."/>
            <person name="Zahm M."/>
            <person name="Klopp C."/>
            <person name="Cabau C."/>
            <person name="Louis A."/>
            <person name="Berthelot C."/>
            <person name="Parey E."/>
            <person name="Roest Crollius H."/>
            <person name="Montfort J."/>
            <person name="Robinson-Rechavi M."/>
            <person name="Bucao C."/>
            <person name="Bouchez O."/>
            <person name="Gislard M."/>
            <person name="Lluch J."/>
            <person name="Milhes M."/>
            <person name="Lampietro C."/>
            <person name="Lopez Roques C."/>
            <person name="Donnadieu C."/>
            <person name="Braasch I."/>
            <person name="Desvignes T."/>
            <person name="Postlethwait J."/>
            <person name="Bobe J."/>
            <person name="Wedekind C."/>
            <person name="Guiguen Y."/>
        </authorList>
    </citation>
    <scope>NUCLEOTIDE SEQUENCE [LARGE SCALE GENOMIC DNA]</scope>
    <source>
        <strain evidence="2">Cs_M1</strain>
        <tissue evidence="2">Blood</tissue>
    </source>
</reference>
<accession>A0AAN8M0T1</accession>
<name>A0AAN8M0T1_9TELE</name>
<evidence type="ECO:0000313" key="2">
    <source>
        <dbReference type="EMBL" id="KAK6321398.1"/>
    </source>
</evidence>
<protein>
    <submittedName>
        <fullName evidence="2">Uncharacterized protein</fullName>
    </submittedName>
</protein>
<dbReference type="Proteomes" id="UP001356427">
    <property type="component" value="Unassembled WGS sequence"/>
</dbReference>
<evidence type="ECO:0000313" key="3">
    <source>
        <dbReference type="Proteomes" id="UP001356427"/>
    </source>
</evidence>
<organism evidence="2 3">
    <name type="scientific">Coregonus suidteri</name>
    <dbReference type="NCBI Taxonomy" id="861788"/>
    <lineage>
        <taxon>Eukaryota</taxon>
        <taxon>Metazoa</taxon>
        <taxon>Chordata</taxon>
        <taxon>Craniata</taxon>
        <taxon>Vertebrata</taxon>
        <taxon>Euteleostomi</taxon>
        <taxon>Actinopterygii</taxon>
        <taxon>Neopterygii</taxon>
        <taxon>Teleostei</taxon>
        <taxon>Protacanthopterygii</taxon>
        <taxon>Salmoniformes</taxon>
        <taxon>Salmonidae</taxon>
        <taxon>Coregoninae</taxon>
        <taxon>Coregonus</taxon>
    </lineage>
</organism>
<feature type="compositionally biased region" description="Low complexity" evidence="1">
    <location>
        <begin position="11"/>
        <end position="30"/>
    </location>
</feature>
<keyword evidence="3" id="KW-1185">Reference proteome</keyword>
<proteinExistence type="predicted"/>
<feature type="region of interest" description="Disordered" evidence="1">
    <location>
        <begin position="1"/>
        <end position="30"/>
    </location>
</feature>
<comment type="caution">
    <text evidence="2">The sequence shown here is derived from an EMBL/GenBank/DDBJ whole genome shotgun (WGS) entry which is preliminary data.</text>
</comment>
<gene>
    <name evidence="2" type="ORF">J4Q44_G00083740</name>
</gene>